<dbReference type="EMBL" id="JAPFFI010000013">
    <property type="protein sequence ID" value="KAJ6371166.1"/>
    <property type="molecule type" value="Genomic_DNA"/>
</dbReference>
<reference evidence="1" key="1">
    <citation type="submission" date="2022-10" db="EMBL/GenBank/DDBJ databases">
        <authorList>
            <person name="Hyden B.L."/>
            <person name="Feng K."/>
            <person name="Yates T."/>
            <person name="Jawdy S."/>
            <person name="Smart L.B."/>
            <person name="Muchero W."/>
        </authorList>
    </citation>
    <scope>NUCLEOTIDE SEQUENCE</scope>
    <source>
        <tissue evidence="1">Shoot tip</tissue>
    </source>
</reference>
<organism evidence="1 2">
    <name type="scientific">Salix suchowensis</name>
    <dbReference type="NCBI Taxonomy" id="1278906"/>
    <lineage>
        <taxon>Eukaryota</taxon>
        <taxon>Viridiplantae</taxon>
        <taxon>Streptophyta</taxon>
        <taxon>Embryophyta</taxon>
        <taxon>Tracheophyta</taxon>
        <taxon>Spermatophyta</taxon>
        <taxon>Magnoliopsida</taxon>
        <taxon>eudicotyledons</taxon>
        <taxon>Gunneridae</taxon>
        <taxon>Pentapetalae</taxon>
        <taxon>rosids</taxon>
        <taxon>fabids</taxon>
        <taxon>Malpighiales</taxon>
        <taxon>Salicaceae</taxon>
        <taxon>Saliceae</taxon>
        <taxon>Salix</taxon>
    </lineage>
</organism>
<sequence>MPPYYWYIHIDKLEILLLSNKCVCPNNIKCCNTKELLWIIHTFLLQNFSRNWHCRVDWIADNVYESTRAVISNSLNQGLYYVGVDVEEVIAGHTRLPWNPSWNDNNIYTLQRIG</sequence>
<protein>
    <submittedName>
        <fullName evidence="1">Uncharacterized protein</fullName>
    </submittedName>
</protein>
<dbReference type="Proteomes" id="UP001141253">
    <property type="component" value="Chromosome 17"/>
</dbReference>
<keyword evidence="2" id="KW-1185">Reference proteome</keyword>
<comment type="caution">
    <text evidence="1">The sequence shown here is derived from an EMBL/GenBank/DDBJ whole genome shotgun (WGS) entry which is preliminary data.</text>
</comment>
<gene>
    <name evidence="1" type="ORF">OIU77_001634</name>
</gene>
<accession>A0ABQ9B231</accession>
<name>A0ABQ9B231_9ROSI</name>
<evidence type="ECO:0000313" key="1">
    <source>
        <dbReference type="EMBL" id="KAJ6371166.1"/>
    </source>
</evidence>
<reference evidence="1" key="2">
    <citation type="journal article" date="2023" name="Int. J. Mol. Sci.">
        <title>De Novo Assembly and Annotation of 11 Diverse Shrub Willow (Salix) Genomes Reveals Novel Gene Organization in Sex-Linked Regions.</title>
        <authorList>
            <person name="Hyden B."/>
            <person name="Feng K."/>
            <person name="Yates T.B."/>
            <person name="Jawdy S."/>
            <person name="Cereghino C."/>
            <person name="Smart L.B."/>
            <person name="Muchero W."/>
        </authorList>
    </citation>
    <scope>NUCLEOTIDE SEQUENCE</scope>
    <source>
        <tissue evidence="1">Shoot tip</tissue>
    </source>
</reference>
<evidence type="ECO:0000313" key="2">
    <source>
        <dbReference type="Proteomes" id="UP001141253"/>
    </source>
</evidence>
<proteinExistence type="predicted"/>